<organism evidence="2 3">
    <name type="scientific">Cercophora newfieldiana</name>
    <dbReference type="NCBI Taxonomy" id="92897"/>
    <lineage>
        <taxon>Eukaryota</taxon>
        <taxon>Fungi</taxon>
        <taxon>Dikarya</taxon>
        <taxon>Ascomycota</taxon>
        <taxon>Pezizomycotina</taxon>
        <taxon>Sordariomycetes</taxon>
        <taxon>Sordariomycetidae</taxon>
        <taxon>Sordariales</taxon>
        <taxon>Lasiosphaeriaceae</taxon>
        <taxon>Cercophora</taxon>
    </lineage>
</organism>
<evidence type="ECO:0000313" key="2">
    <source>
        <dbReference type="EMBL" id="KAK0649601.1"/>
    </source>
</evidence>
<evidence type="ECO:0000313" key="3">
    <source>
        <dbReference type="Proteomes" id="UP001174936"/>
    </source>
</evidence>
<keyword evidence="3" id="KW-1185">Reference proteome</keyword>
<accession>A0AA39YDN3</accession>
<dbReference type="EMBL" id="JAULSV010000003">
    <property type="protein sequence ID" value="KAK0649601.1"/>
    <property type="molecule type" value="Genomic_DNA"/>
</dbReference>
<proteinExistence type="predicted"/>
<gene>
    <name evidence="2" type="ORF">B0T16DRAFT_134252</name>
</gene>
<reference evidence="2" key="1">
    <citation type="submission" date="2023-06" db="EMBL/GenBank/DDBJ databases">
        <title>Genome-scale phylogeny and comparative genomics of the fungal order Sordariales.</title>
        <authorList>
            <consortium name="Lawrence Berkeley National Laboratory"/>
            <person name="Hensen N."/>
            <person name="Bonometti L."/>
            <person name="Westerberg I."/>
            <person name="Brannstrom I.O."/>
            <person name="Guillou S."/>
            <person name="Cros-Aarteil S."/>
            <person name="Calhoun S."/>
            <person name="Haridas S."/>
            <person name="Kuo A."/>
            <person name="Mondo S."/>
            <person name="Pangilinan J."/>
            <person name="Riley R."/>
            <person name="Labutti K."/>
            <person name="Andreopoulos B."/>
            <person name="Lipzen A."/>
            <person name="Chen C."/>
            <person name="Yanf M."/>
            <person name="Daum C."/>
            <person name="Ng V."/>
            <person name="Clum A."/>
            <person name="Steindorff A."/>
            <person name="Ohm R."/>
            <person name="Martin F."/>
            <person name="Silar P."/>
            <person name="Natvig D."/>
            <person name="Lalanne C."/>
            <person name="Gautier V."/>
            <person name="Ament-Velasquez S.L."/>
            <person name="Kruys A."/>
            <person name="Hutchinson M.I."/>
            <person name="Powell A.J."/>
            <person name="Barry K."/>
            <person name="Miller A.N."/>
            <person name="Grigoriev I.V."/>
            <person name="Debuchy R."/>
            <person name="Gladieux P."/>
            <person name="Thoren M.H."/>
            <person name="Johannesson H."/>
        </authorList>
    </citation>
    <scope>NUCLEOTIDE SEQUENCE</scope>
    <source>
        <strain evidence="2">SMH2532-1</strain>
    </source>
</reference>
<comment type="caution">
    <text evidence="2">The sequence shown here is derived from an EMBL/GenBank/DDBJ whole genome shotgun (WGS) entry which is preliminary data.</text>
</comment>
<sequence>MSQGPGAKQIETDEGILALIVTAPQRTPQRVSPARTETPATRRQTPRQDRHQRPPVLLIIHPQQGPRPAPHPRPENRGATAGARPAVIKEQTANSSLS</sequence>
<evidence type="ECO:0000256" key="1">
    <source>
        <dbReference type="SAM" id="MobiDB-lite"/>
    </source>
</evidence>
<protein>
    <submittedName>
        <fullName evidence="2">Uncharacterized protein</fullName>
    </submittedName>
</protein>
<dbReference type="AlphaFoldDB" id="A0AA39YDN3"/>
<dbReference type="Proteomes" id="UP001174936">
    <property type="component" value="Unassembled WGS sequence"/>
</dbReference>
<name>A0AA39YDN3_9PEZI</name>
<feature type="region of interest" description="Disordered" evidence="1">
    <location>
        <begin position="21"/>
        <end position="98"/>
    </location>
</feature>